<dbReference type="EMBL" id="KX884417">
    <property type="protein sequence ID" value="APG78688.1"/>
    <property type="molecule type" value="Genomic_RNA"/>
</dbReference>
<dbReference type="Proteomes" id="UP000204581">
    <property type="component" value="Segment"/>
</dbReference>
<keyword evidence="2" id="KW-1185">Reference proteome</keyword>
<name>A0A1L3KMT2_9MONO</name>
<proteinExistence type="predicted"/>
<sequence length="411" mass="46056">MSGEKIHALAGSLKDLIFTDLVPSRTDNDEVILKSLKKRTLIAYFLDNQKKRVRINNKLLAYYCAQFYNDTDGSRISDPDLSLSIVGILLSILDPIKTLEAGKFEEGFSLAGYDFEARSLSKDEVNQLCDEDERYQTLSGLIPDFDRTLRERDVWLILSGVLLLTITKGVNPAGYGNWYKKRVAAFSGSLGYPHGIKVLTENTKPLKASMTGNHSFLAASLTLRANIFQIIIQASLLEDRAAAIFRDVKSLSVGCEMSHILMIDEMLYNKYPEIRALRCLSEEHTPMTRAWRYLSTLKKEEALFCKILEPRTKTNVLNRNNFSQYAIAAHAAACFDNPTMKQYVVSGQDNNSTIREVVSTYLEKRAEFAIFAMGSSADARMSSQAEREKFIKSVEADLTKTSDAGGSGQRT</sequence>
<evidence type="ECO:0000313" key="2">
    <source>
        <dbReference type="Proteomes" id="UP000204581"/>
    </source>
</evidence>
<reference evidence="1" key="1">
    <citation type="journal article" date="2016" name="Nature">
        <title>Redefining the invertebrate RNA virosphere.</title>
        <authorList>
            <person name="Shi M."/>
            <person name="Lin X.D."/>
            <person name="Tian J.H."/>
            <person name="Chen L.J."/>
            <person name="Chen X."/>
            <person name="Li C.X."/>
            <person name="Qin X.C."/>
            <person name="Li J."/>
            <person name="Cao J.P."/>
            <person name="Eden J.S."/>
            <person name="Buchmann J."/>
            <person name="Wang W."/>
            <person name="Xu J."/>
            <person name="Holmes E.C."/>
            <person name="Zhang Y.Z."/>
        </authorList>
    </citation>
    <scope>NUCLEOTIDE SEQUENCE [LARGE SCALE GENOMIC DNA]</scope>
    <source>
        <strain evidence="1">QCM135517</strain>
    </source>
</reference>
<dbReference type="RefSeq" id="YP_009336884.1">
    <property type="nucleotide sequence ID" value="NC_032929.1"/>
</dbReference>
<dbReference type="GeneID" id="30854272"/>
<protein>
    <submittedName>
        <fullName evidence="1">Uncharacterized protein</fullName>
    </submittedName>
</protein>
<dbReference type="KEGG" id="vg:30854272"/>
<evidence type="ECO:0000313" key="1">
    <source>
        <dbReference type="EMBL" id="APG78688.1"/>
    </source>
</evidence>
<accession>A0A1L3KMT2</accession>
<organism evidence="1">
    <name type="scientific">Hubei rhabdo-like virus 3</name>
    <dbReference type="NCBI Taxonomy" id="1923187"/>
    <lineage>
        <taxon>Viruses</taxon>
        <taxon>Riboviria</taxon>
        <taxon>Orthornavirae</taxon>
        <taxon>Negarnaviricota</taxon>
        <taxon>Haploviricotina</taxon>
        <taxon>Monjiviricetes</taxon>
        <taxon>Mononegavirales</taxon>
        <taxon>Lispiviridae</taxon>
        <taxon>Leocovirus</taxon>
        <taxon>Leocovirus coleopteris</taxon>
    </lineage>
</organism>